<sequence length="142" mass="14865">MFKGAVKQTILLAMVLAALTGCASTADGIRFGHGPAPTTETDVAKAKQQLIDNAKSSAAKAAIKGAISVQSGPGIIVVGTVGPLRTVDGEKRHAFYVSYNNDAQKFHPGKPNSLTEDNFVKTIAGWTSVEIFSIPGVVNQRL</sequence>
<reference evidence="2 3" key="1">
    <citation type="submission" date="2019-11" db="EMBL/GenBank/DDBJ databases">
        <title>Draft genome sequence of Paludibacterium sp. dN18-1.</title>
        <authorList>
            <person name="Im W.-T."/>
        </authorList>
    </citation>
    <scope>NUCLEOTIDE SEQUENCE [LARGE SCALE GENOMIC DNA]</scope>
    <source>
        <strain evidence="3">dN 18-1</strain>
    </source>
</reference>
<evidence type="ECO:0000313" key="2">
    <source>
        <dbReference type="EMBL" id="MTD34058.1"/>
    </source>
</evidence>
<feature type="signal peptide" evidence="1">
    <location>
        <begin position="1"/>
        <end position="26"/>
    </location>
</feature>
<organism evidence="2 3">
    <name type="scientific">Paludibacterium denitrificans</name>
    <dbReference type="NCBI Taxonomy" id="2675226"/>
    <lineage>
        <taxon>Bacteria</taxon>
        <taxon>Pseudomonadati</taxon>
        <taxon>Pseudomonadota</taxon>
        <taxon>Betaproteobacteria</taxon>
        <taxon>Neisseriales</taxon>
        <taxon>Chromobacteriaceae</taxon>
        <taxon>Paludibacterium</taxon>
    </lineage>
</organism>
<gene>
    <name evidence="2" type="ORF">GKE73_16670</name>
</gene>
<evidence type="ECO:0000313" key="3">
    <source>
        <dbReference type="Proteomes" id="UP000446658"/>
    </source>
</evidence>
<keyword evidence="1" id="KW-0732">Signal</keyword>
<dbReference type="PROSITE" id="PS51257">
    <property type="entry name" value="PROKAR_LIPOPROTEIN"/>
    <property type="match status" value="1"/>
</dbReference>
<feature type="chain" id="PRO_5033025230" description="Lipoprotein" evidence="1">
    <location>
        <begin position="27"/>
        <end position="142"/>
    </location>
</feature>
<evidence type="ECO:0008006" key="4">
    <source>
        <dbReference type="Google" id="ProtNLM"/>
    </source>
</evidence>
<dbReference type="AlphaFoldDB" id="A0A844GFQ9"/>
<dbReference type="Proteomes" id="UP000446658">
    <property type="component" value="Unassembled WGS sequence"/>
</dbReference>
<evidence type="ECO:0000256" key="1">
    <source>
        <dbReference type="SAM" id="SignalP"/>
    </source>
</evidence>
<proteinExistence type="predicted"/>
<keyword evidence="3" id="KW-1185">Reference proteome</keyword>
<protein>
    <recommendedName>
        <fullName evidence="4">Lipoprotein</fullName>
    </recommendedName>
</protein>
<accession>A0A844GFQ9</accession>
<comment type="caution">
    <text evidence="2">The sequence shown here is derived from an EMBL/GenBank/DDBJ whole genome shotgun (WGS) entry which is preliminary data.</text>
</comment>
<name>A0A844GFQ9_9NEIS</name>
<dbReference type="EMBL" id="WLYX01000001">
    <property type="protein sequence ID" value="MTD34058.1"/>
    <property type="molecule type" value="Genomic_DNA"/>
</dbReference>
<dbReference type="RefSeq" id="WP_230371247.1">
    <property type="nucleotide sequence ID" value="NZ_WLYX01000001.1"/>
</dbReference>